<dbReference type="GO" id="GO:0005886">
    <property type="term" value="C:plasma membrane"/>
    <property type="evidence" value="ECO:0007669"/>
    <property type="project" value="TreeGrafter"/>
</dbReference>
<gene>
    <name evidence="6" type="ORF">EJ06DRAFT_450508</name>
</gene>
<keyword evidence="4 5" id="KW-0472">Membrane</keyword>
<evidence type="ECO:0000256" key="2">
    <source>
        <dbReference type="ARBA" id="ARBA00022692"/>
    </source>
</evidence>
<feature type="non-terminal residue" evidence="6">
    <location>
        <position position="279"/>
    </location>
</feature>
<protein>
    <submittedName>
        <fullName evidence="6">Putative RTA1 domain protein</fullName>
    </submittedName>
</protein>
<evidence type="ECO:0000256" key="3">
    <source>
        <dbReference type="ARBA" id="ARBA00022989"/>
    </source>
</evidence>
<dbReference type="PANTHER" id="PTHR31465">
    <property type="entry name" value="PROTEIN RTA1-RELATED"/>
    <property type="match status" value="1"/>
</dbReference>
<accession>A0A6G1HXU2</accession>
<dbReference type="OrthoDB" id="1844152at2759"/>
<evidence type="ECO:0000256" key="1">
    <source>
        <dbReference type="ARBA" id="ARBA00004141"/>
    </source>
</evidence>
<dbReference type="GO" id="GO:0000324">
    <property type="term" value="C:fungal-type vacuole"/>
    <property type="evidence" value="ECO:0007669"/>
    <property type="project" value="TreeGrafter"/>
</dbReference>
<evidence type="ECO:0000313" key="7">
    <source>
        <dbReference type="Proteomes" id="UP000799640"/>
    </source>
</evidence>
<dbReference type="EMBL" id="ML996694">
    <property type="protein sequence ID" value="KAF2400657.1"/>
    <property type="molecule type" value="Genomic_DNA"/>
</dbReference>
<reference evidence="6" key="1">
    <citation type="journal article" date="2020" name="Stud. Mycol.">
        <title>101 Dothideomycetes genomes: a test case for predicting lifestyles and emergence of pathogens.</title>
        <authorList>
            <person name="Haridas S."/>
            <person name="Albert R."/>
            <person name="Binder M."/>
            <person name="Bloem J."/>
            <person name="Labutti K."/>
            <person name="Salamov A."/>
            <person name="Andreopoulos B."/>
            <person name="Baker S."/>
            <person name="Barry K."/>
            <person name="Bills G."/>
            <person name="Bluhm B."/>
            <person name="Cannon C."/>
            <person name="Castanera R."/>
            <person name="Culley D."/>
            <person name="Daum C."/>
            <person name="Ezra D."/>
            <person name="Gonzalez J."/>
            <person name="Henrissat B."/>
            <person name="Kuo A."/>
            <person name="Liang C."/>
            <person name="Lipzen A."/>
            <person name="Lutzoni F."/>
            <person name="Magnuson J."/>
            <person name="Mondo S."/>
            <person name="Nolan M."/>
            <person name="Ohm R."/>
            <person name="Pangilinan J."/>
            <person name="Park H.-J."/>
            <person name="Ramirez L."/>
            <person name="Alfaro M."/>
            <person name="Sun H."/>
            <person name="Tritt A."/>
            <person name="Yoshinaga Y."/>
            <person name="Zwiers L.-H."/>
            <person name="Turgeon B."/>
            <person name="Goodwin S."/>
            <person name="Spatafora J."/>
            <person name="Crous P."/>
            <person name="Grigoriev I."/>
        </authorList>
    </citation>
    <scope>NUCLEOTIDE SEQUENCE</scope>
    <source>
        <strain evidence="6">CBS 262.69</strain>
    </source>
</reference>
<feature type="non-terminal residue" evidence="6">
    <location>
        <position position="1"/>
    </location>
</feature>
<feature type="transmembrane region" description="Helical" evidence="5">
    <location>
        <begin position="159"/>
        <end position="184"/>
    </location>
</feature>
<dbReference type="Proteomes" id="UP000799640">
    <property type="component" value="Unassembled WGS sequence"/>
</dbReference>
<comment type="subcellular location">
    <subcellularLocation>
        <location evidence="1">Membrane</location>
        <topology evidence="1">Multi-pass membrane protein</topology>
    </subcellularLocation>
</comment>
<name>A0A6G1HXU2_9PEZI</name>
<feature type="transmembrane region" description="Helical" evidence="5">
    <location>
        <begin position="213"/>
        <end position="232"/>
    </location>
</feature>
<organism evidence="6 7">
    <name type="scientific">Trichodelitschia bisporula</name>
    <dbReference type="NCBI Taxonomy" id="703511"/>
    <lineage>
        <taxon>Eukaryota</taxon>
        <taxon>Fungi</taxon>
        <taxon>Dikarya</taxon>
        <taxon>Ascomycota</taxon>
        <taxon>Pezizomycotina</taxon>
        <taxon>Dothideomycetes</taxon>
        <taxon>Dothideomycetes incertae sedis</taxon>
        <taxon>Phaeotrichales</taxon>
        <taxon>Phaeotrichaceae</taxon>
        <taxon>Trichodelitschia</taxon>
    </lineage>
</organism>
<evidence type="ECO:0000256" key="4">
    <source>
        <dbReference type="ARBA" id="ARBA00023136"/>
    </source>
</evidence>
<keyword evidence="2 5" id="KW-0812">Transmembrane</keyword>
<dbReference type="AlphaFoldDB" id="A0A6G1HXU2"/>
<feature type="transmembrane region" description="Helical" evidence="5">
    <location>
        <begin position="50"/>
        <end position="70"/>
    </location>
</feature>
<feature type="transmembrane region" description="Helical" evidence="5">
    <location>
        <begin position="252"/>
        <end position="271"/>
    </location>
</feature>
<proteinExistence type="predicted"/>
<dbReference type="PANTHER" id="PTHR31465:SF7">
    <property type="entry name" value="SPHINGOID LONG-CHAIN BASE TRANSPORTER RSB1"/>
    <property type="match status" value="1"/>
</dbReference>
<dbReference type="InterPro" id="IPR007568">
    <property type="entry name" value="RTA1"/>
</dbReference>
<dbReference type="Pfam" id="PF04479">
    <property type="entry name" value="RTA1"/>
    <property type="match status" value="1"/>
</dbReference>
<keyword evidence="7" id="KW-1185">Reference proteome</keyword>
<feature type="transmembrane region" description="Helical" evidence="5">
    <location>
        <begin position="20"/>
        <end position="43"/>
    </location>
</feature>
<sequence>ACTVDTCPLILSYWGYRPSIPINAAFLGIFAAYTILLVIQAVVSRRFKKYTAVVMIGTVMEVIGYIARIYAYSYPFSDLSFITQLTCLTLAPAFFAAGIYFSLQRIVMVFGGQNSRIAPRLIPRIFISCDAVSLVLQGGGGALAAWYAQHEKMPDNGNYTMIGGLSFQALTLLAFLCLSGDFAIRTVKAKKKYGDQAMNEDLVSRRLRRSKPFQCLLVSLATSAVLIFFRSIYRVAELSEGWKGHLMTTEKFVIFFEFIPIALAGFLLSIFHPGFCFRD</sequence>
<feature type="transmembrane region" description="Helical" evidence="5">
    <location>
        <begin position="124"/>
        <end position="147"/>
    </location>
</feature>
<evidence type="ECO:0000313" key="6">
    <source>
        <dbReference type="EMBL" id="KAF2400657.1"/>
    </source>
</evidence>
<feature type="transmembrane region" description="Helical" evidence="5">
    <location>
        <begin position="82"/>
        <end position="103"/>
    </location>
</feature>
<evidence type="ECO:0000256" key="5">
    <source>
        <dbReference type="SAM" id="Phobius"/>
    </source>
</evidence>
<keyword evidence="3 5" id="KW-1133">Transmembrane helix</keyword>